<proteinExistence type="predicted"/>
<evidence type="ECO:0000313" key="2">
    <source>
        <dbReference type="EMBL" id="CAA9456452.1"/>
    </source>
</evidence>
<reference evidence="2" key="1">
    <citation type="submission" date="2020-02" db="EMBL/GenBank/DDBJ databases">
        <authorList>
            <person name="Meier V. D."/>
        </authorList>
    </citation>
    <scope>NUCLEOTIDE SEQUENCE</scope>
    <source>
        <strain evidence="2">AVDCRST_MAG25</strain>
    </source>
</reference>
<feature type="compositionally biased region" description="Basic and acidic residues" evidence="1">
    <location>
        <begin position="131"/>
        <end position="141"/>
    </location>
</feature>
<feature type="compositionally biased region" description="Basic and acidic residues" evidence="1">
    <location>
        <begin position="73"/>
        <end position="101"/>
    </location>
</feature>
<feature type="compositionally biased region" description="Basic and acidic residues" evidence="1">
    <location>
        <begin position="115"/>
        <end position="124"/>
    </location>
</feature>
<protein>
    <submittedName>
        <fullName evidence="2">Uncharacterized protein</fullName>
    </submittedName>
</protein>
<gene>
    <name evidence="2" type="ORF">AVDCRST_MAG25-178</name>
</gene>
<feature type="compositionally biased region" description="Basic and acidic residues" evidence="1">
    <location>
        <begin position="29"/>
        <end position="38"/>
    </location>
</feature>
<sequence>EERPVLARRGVARLLRNGRRVPGARQLRHRAEGYRPHPAEQALRPGTARPGSRPQVLRGGAGEPGAAQGPDPHALRREQGRRRPCERGPHTDGLLRGHDAPGDTTLPRNDLGAHAGRDRADRPVRGPLPDPVRREHGDPRRAAPGGPADTGGPGLPAGRLRGRRDCHHLAL</sequence>
<feature type="non-terminal residue" evidence="2">
    <location>
        <position position="1"/>
    </location>
</feature>
<accession>A0A6J4R3T8</accession>
<feature type="non-terminal residue" evidence="2">
    <location>
        <position position="171"/>
    </location>
</feature>
<dbReference type="AlphaFoldDB" id="A0A6J4R3T8"/>
<evidence type="ECO:0000256" key="1">
    <source>
        <dbReference type="SAM" id="MobiDB-lite"/>
    </source>
</evidence>
<dbReference type="EMBL" id="CADCVI010000014">
    <property type="protein sequence ID" value="CAA9456452.1"/>
    <property type="molecule type" value="Genomic_DNA"/>
</dbReference>
<feature type="region of interest" description="Disordered" evidence="1">
    <location>
        <begin position="17"/>
        <end position="171"/>
    </location>
</feature>
<name>A0A6J4R3T8_9ACTN</name>
<organism evidence="2">
    <name type="scientific">uncultured Rubrobacteraceae bacterium</name>
    <dbReference type="NCBI Taxonomy" id="349277"/>
    <lineage>
        <taxon>Bacteria</taxon>
        <taxon>Bacillati</taxon>
        <taxon>Actinomycetota</taxon>
        <taxon>Rubrobacteria</taxon>
        <taxon>Rubrobacterales</taxon>
        <taxon>Rubrobacteraceae</taxon>
        <taxon>environmental samples</taxon>
    </lineage>
</organism>
<feature type="compositionally biased region" description="Basic residues" evidence="1">
    <location>
        <begin position="160"/>
        <end position="171"/>
    </location>
</feature>